<dbReference type="Proteomes" id="UP000215452">
    <property type="component" value="Chromosome"/>
</dbReference>
<accession>A0A223MAN9</accession>
<evidence type="ECO:0000313" key="2">
    <source>
        <dbReference type="Proteomes" id="UP000215452"/>
    </source>
</evidence>
<sequence>MTGDKSQLEKINSILKIVPNLPNQIQFNRLYYITNIYLNIDPKKICRNLLV</sequence>
<protein>
    <submittedName>
        <fullName evidence="1">Uncharacterized protein</fullName>
    </submittedName>
</protein>
<reference evidence="1 2" key="1">
    <citation type="submission" date="2017-08" db="EMBL/GenBank/DDBJ databases">
        <title>The complete genome sequence of a Mycoplasma hyopneumoniae isolate in Korea.</title>
        <authorList>
            <person name="Han J."/>
            <person name="Lee N."/>
        </authorList>
    </citation>
    <scope>NUCLEOTIDE SEQUENCE [LARGE SCALE GENOMIC DNA]</scope>
    <source>
        <strain evidence="1 2">KM014</strain>
    </source>
</reference>
<dbReference type="EMBL" id="CP022714">
    <property type="protein sequence ID" value="ASU14526.1"/>
    <property type="molecule type" value="Genomic_DNA"/>
</dbReference>
<organism evidence="1 2">
    <name type="scientific">Mesomycoplasma hyopneumoniae</name>
    <name type="common">Mycoplasma hyopneumoniae</name>
    <dbReference type="NCBI Taxonomy" id="2099"/>
    <lineage>
        <taxon>Bacteria</taxon>
        <taxon>Bacillati</taxon>
        <taxon>Mycoplasmatota</taxon>
        <taxon>Mycoplasmoidales</taxon>
        <taxon>Metamycoplasmataceae</taxon>
        <taxon>Mesomycoplasma</taxon>
    </lineage>
</organism>
<evidence type="ECO:0000313" key="1">
    <source>
        <dbReference type="EMBL" id="ASU14526.1"/>
    </source>
</evidence>
<proteinExistence type="predicted"/>
<dbReference type="AlphaFoldDB" id="A0A223MAN9"/>
<gene>
    <name evidence="1" type="ORF">CIB43_00635</name>
</gene>
<name>A0A223MAN9_MESHO</name>